<protein>
    <recommendedName>
        <fullName evidence="3">MalT-like TPR region domain-containing protein</fullName>
    </recommendedName>
</protein>
<reference evidence="1 2" key="1">
    <citation type="submission" date="2017-05" db="EMBL/GenBank/DDBJ databases">
        <title>Biotechnological potential of actinobacteria isolated from South African environments.</title>
        <authorList>
            <person name="Le Roes-Hill M."/>
            <person name="Prins A."/>
            <person name="Durrell K.A."/>
        </authorList>
    </citation>
    <scope>NUCLEOTIDE SEQUENCE [LARGE SCALE GENOMIC DNA]</scope>
    <source>
        <strain evidence="1 2">HMC13</strain>
    </source>
</reference>
<dbReference type="AlphaFoldDB" id="A0A243RJV0"/>
<dbReference type="SUPFAM" id="SSF48452">
    <property type="entry name" value="TPR-like"/>
    <property type="match status" value="1"/>
</dbReference>
<dbReference type="Proteomes" id="UP000195105">
    <property type="component" value="Unassembled WGS sequence"/>
</dbReference>
<name>A0A243RJV0_9ACTN</name>
<sequence length="172" mass="19150">MTSSYGTTLNEALALVNLATDFYQLGEHQTAEPLFAQAVSIFRDIGDRHGEGQALNNLGLNLGMLHRRQEGVDALTRATAIYSELGDQRLEQTTRHNLQRETRLSGLPRALNRKTPTCESNLVHKIRTRSGPTSPFIGNFIRFRRSGADGAAHHQQTKNILCSYSPLKLGFF</sequence>
<dbReference type="RefSeq" id="WP_086604634.1">
    <property type="nucleotide sequence ID" value="NZ_NGFN01000309.1"/>
</dbReference>
<dbReference type="Gene3D" id="1.25.40.10">
    <property type="entry name" value="Tetratricopeptide repeat domain"/>
    <property type="match status" value="1"/>
</dbReference>
<keyword evidence="2" id="KW-1185">Reference proteome</keyword>
<evidence type="ECO:0008006" key="3">
    <source>
        <dbReference type="Google" id="ProtNLM"/>
    </source>
</evidence>
<dbReference type="InterPro" id="IPR019734">
    <property type="entry name" value="TPR_rpt"/>
</dbReference>
<proteinExistence type="predicted"/>
<dbReference type="EMBL" id="NGFN01000309">
    <property type="protein sequence ID" value="OUC95147.1"/>
    <property type="molecule type" value="Genomic_DNA"/>
</dbReference>
<gene>
    <name evidence="1" type="ORF">CA983_33935</name>
</gene>
<evidence type="ECO:0000313" key="1">
    <source>
        <dbReference type="EMBL" id="OUC95147.1"/>
    </source>
</evidence>
<accession>A0A243RJV0</accession>
<comment type="caution">
    <text evidence="1">The sequence shown here is derived from an EMBL/GenBank/DDBJ whole genome shotgun (WGS) entry which is preliminary data.</text>
</comment>
<organism evidence="1 2">
    <name type="scientific">Streptomyces swartbergensis</name>
    <dbReference type="NCBI Taxonomy" id="487165"/>
    <lineage>
        <taxon>Bacteria</taxon>
        <taxon>Bacillati</taxon>
        <taxon>Actinomycetota</taxon>
        <taxon>Actinomycetes</taxon>
        <taxon>Kitasatosporales</taxon>
        <taxon>Streptomycetaceae</taxon>
        <taxon>Streptomyces</taxon>
    </lineage>
</organism>
<dbReference type="SMART" id="SM00028">
    <property type="entry name" value="TPR"/>
    <property type="match status" value="2"/>
</dbReference>
<dbReference type="InterPro" id="IPR011990">
    <property type="entry name" value="TPR-like_helical_dom_sf"/>
</dbReference>
<dbReference type="Pfam" id="PF13424">
    <property type="entry name" value="TPR_12"/>
    <property type="match status" value="1"/>
</dbReference>
<evidence type="ECO:0000313" key="2">
    <source>
        <dbReference type="Proteomes" id="UP000195105"/>
    </source>
</evidence>